<gene>
    <name evidence="12" type="ORF">J2S18_000620</name>
</gene>
<feature type="transmembrane region" description="Helical" evidence="11">
    <location>
        <begin position="63"/>
        <end position="83"/>
    </location>
</feature>
<feature type="transmembrane region" description="Helical" evidence="11">
    <location>
        <begin position="176"/>
        <end position="193"/>
    </location>
</feature>
<dbReference type="Proteomes" id="UP001228504">
    <property type="component" value="Unassembled WGS sequence"/>
</dbReference>
<organism evidence="12 13">
    <name type="scientific">Eubacterium multiforme</name>
    <dbReference type="NCBI Taxonomy" id="83339"/>
    <lineage>
        <taxon>Bacteria</taxon>
        <taxon>Bacillati</taxon>
        <taxon>Bacillota</taxon>
        <taxon>Clostridia</taxon>
        <taxon>Eubacteriales</taxon>
        <taxon>Eubacteriaceae</taxon>
        <taxon>Eubacterium</taxon>
    </lineage>
</organism>
<feature type="transmembrane region" description="Helical" evidence="11">
    <location>
        <begin position="282"/>
        <end position="308"/>
    </location>
</feature>
<dbReference type="PROSITE" id="PS00428">
    <property type="entry name" value="FTSW_RODA_SPOVE"/>
    <property type="match status" value="1"/>
</dbReference>
<accession>A0ABT9UPX4</accession>
<keyword evidence="3" id="KW-0328">Glycosyltransferase</keyword>
<keyword evidence="6" id="KW-0133">Cell shape</keyword>
<keyword evidence="9 11" id="KW-0472">Membrane</keyword>
<feature type="transmembrane region" description="Helical" evidence="11">
    <location>
        <begin position="150"/>
        <end position="170"/>
    </location>
</feature>
<keyword evidence="13" id="KW-1185">Reference proteome</keyword>
<keyword evidence="7" id="KW-0573">Peptidoglycan synthesis</keyword>
<comment type="caution">
    <text evidence="12">The sequence shown here is derived from an EMBL/GenBank/DDBJ whole genome shotgun (WGS) entry which is preliminary data.</text>
</comment>
<dbReference type="InterPro" id="IPR018365">
    <property type="entry name" value="Cell_cycle_FtsW-rel_CS"/>
</dbReference>
<evidence type="ECO:0000256" key="7">
    <source>
        <dbReference type="ARBA" id="ARBA00022984"/>
    </source>
</evidence>
<keyword evidence="4" id="KW-0808">Transferase</keyword>
<dbReference type="InterPro" id="IPR001182">
    <property type="entry name" value="FtsW/RodA"/>
</dbReference>
<sequence>MLREDLLFDRRGTYDKYKLDFKKIRDIDKVLLFSTIALVLFGILNIYLCTKGEYGFFYAKRQLIWFVVSLIALYIFMAVDYRVIYNYVPIFYWAGVVLLIATRFLGSVRGGAKGWIVFGPVSLQPAEIAKIGMILMLAKKLEEMDLEINNLKNFFTLVFYAAVPVVFIIIQPDMGMTMVCFFIVLGIFYIAGLDMKVIGGGLLALVIGILLVWNSGLIENYQKTRITSFMNPEANMAGSGYHLSQSLIAIGSGGILGNRPSMANDATSGYAAQHVPEVQTDFIFAAIAEQWGLIGVILLLILYGFLISRMINIARTSKDIFGSIICVGIISYFLFAILQNIGMTIGLLPITGITLPLISYGGSSLLTTVMSIGLVLNVGMRRKKIRF</sequence>
<evidence type="ECO:0000256" key="11">
    <source>
        <dbReference type="SAM" id="Phobius"/>
    </source>
</evidence>
<feature type="transmembrane region" description="Helical" evidence="11">
    <location>
        <begin position="30"/>
        <end position="48"/>
    </location>
</feature>
<protein>
    <submittedName>
        <fullName evidence="12">Rod shape determining protein RodA</fullName>
    </submittedName>
</protein>
<keyword evidence="2" id="KW-1003">Cell membrane</keyword>
<feature type="transmembrane region" description="Helical" evidence="11">
    <location>
        <begin position="114"/>
        <end position="138"/>
    </location>
</feature>
<keyword evidence="8 11" id="KW-1133">Transmembrane helix</keyword>
<evidence type="ECO:0000256" key="3">
    <source>
        <dbReference type="ARBA" id="ARBA00022676"/>
    </source>
</evidence>
<feature type="transmembrane region" description="Helical" evidence="11">
    <location>
        <begin position="320"/>
        <end position="338"/>
    </location>
</feature>
<keyword evidence="5 11" id="KW-0812">Transmembrane</keyword>
<feature type="transmembrane region" description="Helical" evidence="11">
    <location>
        <begin position="200"/>
        <end position="218"/>
    </location>
</feature>
<proteinExistence type="predicted"/>
<evidence type="ECO:0000313" key="12">
    <source>
        <dbReference type="EMBL" id="MDQ0148703.1"/>
    </source>
</evidence>
<name>A0ABT9UPX4_9FIRM</name>
<dbReference type="PANTHER" id="PTHR30474">
    <property type="entry name" value="CELL CYCLE PROTEIN"/>
    <property type="match status" value="1"/>
</dbReference>
<dbReference type="PANTHER" id="PTHR30474:SF1">
    <property type="entry name" value="PEPTIDOGLYCAN GLYCOSYLTRANSFERASE MRDB"/>
    <property type="match status" value="1"/>
</dbReference>
<evidence type="ECO:0000313" key="13">
    <source>
        <dbReference type="Proteomes" id="UP001228504"/>
    </source>
</evidence>
<feature type="transmembrane region" description="Helical" evidence="11">
    <location>
        <begin position="90"/>
        <end position="108"/>
    </location>
</feature>
<dbReference type="EMBL" id="JAUSUF010000001">
    <property type="protein sequence ID" value="MDQ0148703.1"/>
    <property type="molecule type" value="Genomic_DNA"/>
</dbReference>
<keyword evidence="10" id="KW-0961">Cell wall biogenesis/degradation</keyword>
<dbReference type="NCBIfam" id="TIGR02210">
    <property type="entry name" value="rodA_shape"/>
    <property type="match status" value="1"/>
</dbReference>
<dbReference type="InterPro" id="IPR011923">
    <property type="entry name" value="RodA/MrdB"/>
</dbReference>
<feature type="transmembrane region" description="Helical" evidence="11">
    <location>
        <begin position="358"/>
        <end position="379"/>
    </location>
</feature>
<dbReference type="Pfam" id="PF01098">
    <property type="entry name" value="FTSW_RODA_SPOVE"/>
    <property type="match status" value="1"/>
</dbReference>
<comment type="subcellular location">
    <subcellularLocation>
        <location evidence="1">Membrane</location>
        <topology evidence="1">Multi-pass membrane protein</topology>
    </subcellularLocation>
</comment>
<evidence type="ECO:0000256" key="8">
    <source>
        <dbReference type="ARBA" id="ARBA00022989"/>
    </source>
</evidence>
<evidence type="ECO:0000256" key="6">
    <source>
        <dbReference type="ARBA" id="ARBA00022960"/>
    </source>
</evidence>
<evidence type="ECO:0000256" key="4">
    <source>
        <dbReference type="ARBA" id="ARBA00022679"/>
    </source>
</evidence>
<evidence type="ECO:0000256" key="1">
    <source>
        <dbReference type="ARBA" id="ARBA00004141"/>
    </source>
</evidence>
<evidence type="ECO:0000256" key="9">
    <source>
        <dbReference type="ARBA" id="ARBA00023136"/>
    </source>
</evidence>
<reference evidence="12 13" key="1">
    <citation type="submission" date="2023-07" db="EMBL/GenBank/DDBJ databases">
        <title>Genomic Encyclopedia of Type Strains, Phase IV (KMG-IV): sequencing the most valuable type-strain genomes for metagenomic binning, comparative biology and taxonomic classification.</title>
        <authorList>
            <person name="Goeker M."/>
        </authorList>
    </citation>
    <scope>NUCLEOTIDE SEQUENCE [LARGE SCALE GENOMIC DNA]</scope>
    <source>
        <strain evidence="12 13">DSM 20694</strain>
    </source>
</reference>
<evidence type="ECO:0000256" key="10">
    <source>
        <dbReference type="ARBA" id="ARBA00023316"/>
    </source>
</evidence>
<evidence type="ECO:0000256" key="5">
    <source>
        <dbReference type="ARBA" id="ARBA00022692"/>
    </source>
</evidence>
<evidence type="ECO:0000256" key="2">
    <source>
        <dbReference type="ARBA" id="ARBA00022475"/>
    </source>
</evidence>